<reference evidence="1 2" key="1">
    <citation type="submission" date="2020-09" db="EMBL/GenBank/DDBJ databases">
        <title>De no assembly of potato wild relative species, Solanum commersonii.</title>
        <authorList>
            <person name="Cho K."/>
        </authorList>
    </citation>
    <scope>NUCLEOTIDE SEQUENCE [LARGE SCALE GENOMIC DNA]</scope>
    <source>
        <strain evidence="1">LZ3.2</strain>
        <tissue evidence="1">Leaf</tissue>
    </source>
</reference>
<evidence type="ECO:0000313" key="2">
    <source>
        <dbReference type="Proteomes" id="UP000824120"/>
    </source>
</evidence>
<protein>
    <submittedName>
        <fullName evidence="1">Uncharacterized protein</fullName>
    </submittedName>
</protein>
<accession>A0A9J6AUW6</accession>
<name>A0A9J6AUW6_SOLCO</name>
<keyword evidence="2" id="KW-1185">Reference proteome</keyword>
<organism evidence="1 2">
    <name type="scientific">Solanum commersonii</name>
    <name type="common">Commerson's wild potato</name>
    <name type="synonym">Commerson's nightshade</name>
    <dbReference type="NCBI Taxonomy" id="4109"/>
    <lineage>
        <taxon>Eukaryota</taxon>
        <taxon>Viridiplantae</taxon>
        <taxon>Streptophyta</taxon>
        <taxon>Embryophyta</taxon>
        <taxon>Tracheophyta</taxon>
        <taxon>Spermatophyta</taxon>
        <taxon>Magnoliopsida</taxon>
        <taxon>eudicotyledons</taxon>
        <taxon>Gunneridae</taxon>
        <taxon>Pentapetalae</taxon>
        <taxon>asterids</taxon>
        <taxon>lamiids</taxon>
        <taxon>Solanales</taxon>
        <taxon>Solanaceae</taxon>
        <taxon>Solanoideae</taxon>
        <taxon>Solaneae</taxon>
        <taxon>Solanum</taxon>
    </lineage>
</organism>
<dbReference type="Proteomes" id="UP000824120">
    <property type="component" value="Chromosome 2"/>
</dbReference>
<evidence type="ECO:0000313" key="1">
    <source>
        <dbReference type="EMBL" id="KAG5628228.1"/>
    </source>
</evidence>
<dbReference type="AlphaFoldDB" id="A0A9J6AUW6"/>
<gene>
    <name evidence="1" type="ORF">H5410_013446</name>
</gene>
<proteinExistence type="predicted"/>
<sequence>MDINESSLKDVRRKEAESYLTVRRGRRADRRSHLSWTSTKRCSCDRGWSLNGSFLEFFVTPHKEIFSLIDQRVLPGTNSY</sequence>
<comment type="caution">
    <text evidence="1">The sequence shown here is derived from an EMBL/GenBank/DDBJ whole genome shotgun (WGS) entry which is preliminary data.</text>
</comment>
<dbReference type="EMBL" id="JACXVP010000002">
    <property type="protein sequence ID" value="KAG5628228.1"/>
    <property type="molecule type" value="Genomic_DNA"/>
</dbReference>